<evidence type="ECO:0000256" key="1">
    <source>
        <dbReference type="SAM" id="Coils"/>
    </source>
</evidence>
<dbReference type="CDD" id="cd02440">
    <property type="entry name" value="AdoMet_MTases"/>
    <property type="match status" value="1"/>
</dbReference>
<dbReference type="EMBL" id="ABYW01000010">
    <property type="protein sequence ID" value="EEE42332.1"/>
    <property type="molecule type" value="Genomic_DNA"/>
</dbReference>
<dbReference type="GO" id="GO:0008757">
    <property type="term" value="F:S-adenosylmethionine-dependent methyltransferase activity"/>
    <property type="evidence" value="ECO:0007669"/>
    <property type="project" value="InterPro"/>
</dbReference>
<evidence type="ECO:0000313" key="4">
    <source>
        <dbReference type="Proteomes" id="UP000003489"/>
    </source>
</evidence>
<dbReference type="Proteomes" id="UP000003489">
    <property type="component" value="Unassembled WGS sequence"/>
</dbReference>
<dbReference type="HOGENOM" id="CLU_071512_0_0_2"/>
<dbReference type="PANTHER" id="PTHR43591">
    <property type="entry name" value="METHYLTRANSFERASE"/>
    <property type="match status" value="1"/>
</dbReference>
<feature type="domain" description="Methyltransferase type 11" evidence="2">
    <location>
        <begin position="136"/>
        <end position="184"/>
    </location>
</feature>
<evidence type="ECO:0000313" key="3">
    <source>
        <dbReference type="EMBL" id="EEE42332.1"/>
    </source>
</evidence>
<dbReference type="InterPro" id="IPR013216">
    <property type="entry name" value="Methyltransf_11"/>
</dbReference>
<gene>
    <name evidence="3" type="ORF">METSMIALI_01242</name>
</gene>
<dbReference type="InterPro" id="IPR029063">
    <property type="entry name" value="SAM-dependent_MTases_sf"/>
</dbReference>
<protein>
    <submittedName>
        <fullName evidence="3">Methyltransferase domain protein</fullName>
    </submittedName>
</protein>
<dbReference type="GO" id="GO:0032259">
    <property type="term" value="P:methylation"/>
    <property type="evidence" value="ECO:0007669"/>
    <property type="project" value="UniProtKB-KW"/>
</dbReference>
<dbReference type="PANTHER" id="PTHR43591:SF24">
    <property type="entry name" value="2-METHOXY-6-POLYPRENYL-1,4-BENZOQUINOL METHYLASE, MITOCHONDRIAL"/>
    <property type="match status" value="1"/>
</dbReference>
<organism evidence="3 4">
    <name type="scientific">Methanobrevibacter smithii DSM 2375</name>
    <dbReference type="NCBI Taxonomy" id="483214"/>
    <lineage>
        <taxon>Archaea</taxon>
        <taxon>Methanobacteriati</taxon>
        <taxon>Methanobacteriota</taxon>
        <taxon>Methanomada group</taxon>
        <taxon>Methanobacteria</taxon>
        <taxon>Methanobacteriales</taxon>
        <taxon>Methanobacteriaceae</taxon>
        <taxon>Methanobrevibacter</taxon>
    </lineage>
</organism>
<evidence type="ECO:0000259" key="2">
    <source>
        <dbReference type="Pfam" id="PF08241"/>
    </source>
</evidence>
<reference evidence="3 4" key="2">
    <citation type="submission" date="2008-11" db="EMBL/GenBank/DDBJ databases">
        <title>Draft genome sequence of Methanobrevibacter smithii (DSM 2375).</title>
        <authorList>
            <person name="Sudarsanam P."/>
            <person name="Ley R."/>
            <person name="Guruge J."/>
            <person name="Turnbaugh P.J."/>
            <person name="Mahowald M."/>
            <person name="Liep D."/>
            <person name="Gordon J."/>
        </authorList>
    </citation>
    <scope>NUCLEOTIDE SEQUENCE [LARGE SCALE GENOMIC DNA]</scope>
    <source>
        <strain evidence="3 4">DSM 2375</strain>
    </source>
</reference>
<dbReference type="Gene3D" id="3.40.50.150">
    <property type="entry name" value="Vaccinia Virus protein VP39"/>
    <property type="match status" value="1"/>
</dbReference>
<sequence length="272" mass="32222">MIYMSLKKSILEKSGSYKFYKNNYERLLKENQELSNLIEQYKKVYPPKECPICGYKGIGFKPYVNIIHREVECPQCKSHERHRALWLYFHEKKELLKEGNTFLHFAPETQFNELFRNSGMEYHPVDISDENTLINEIVDIQDIPYPDDYFDLIYCSNVLEHVEDDAKAMNELYRVLKPGGTALILVPINGISYERPYDKSKTFESDKYNTPELREKYYGQNDHLRLYGTDFKDKLINTGFKIKADDYIKNLGHEIIDKYALIKDENIFECTK</sequence>
<keyword evidence="3" id="KW-0808">Transferase</keyword>
<keyword evidence="1" id="KW-0175">Coiled coil</keyword>
<dbReference type="Pfam" id="PF08241">
    <property type="entry name" value="Methyltransf_11"/>
    <property type="match status" value="1"/>
</dbReference>
<reference evidence="3 4" key="1">
    <citation type="submission" date="2008-10" db="EMBL/GenBank/DDBJ databases">
        <authorList>
            <person name="Fulton L."/>
            <person name="Clifton S."/>
            <person name="Fulton B."/>
            <person name="Xu J."/>
            <person name="Minx P."/>
            <person name="Pepin K.H."/>
            <person name="Johnson M."/>
            <person name="Bhonagiri V."/>
            <person name="Nash W.E."/>
            <person name="Mardis E.R."/>
            <person name="Wilson R.K."/>
        </authorList>
    </citation>
    <scope>NUCLEOTIDE SEQUENCE [LARGE SCALE GENOMIC DNA]</scope>
    <source>
        <strain evidence="3 4">DSM 2375</strain>
    </source>
</reference>
<dbReference type="AlphaFoldDB" id="B9AFU2"/>
<keyword evidence="3" id="KW-0489">Methyltransferase</keyword>
<name>B9AFU2_METSM</name>
<accession>B9AFU2</accession>
<comment type="caution">
    <text evidence="3">The sequence shown here is derived from an EMBL/GenBank/DDBJ whole genome shotgun (WGS) entry which is preliminary data.</text>
</comment>
<proteinExistence type="predicted"/>
<dbReference type="SUPFAM" id="SSF53335">
    <property type="entry name" value="S-adenosyl-L-methionine-dependent methyltransferases"/>
    <property type="match status" value="1"/>
</dbReference>
<dbReference type="PATRIC" id="fig|483214.13.peg.1191"/>
<feature type="coiled-coil region" evidence="1">
    <location>
        <begin position="17"/>
        <end position="44"/>
    </location>
</feature>